<name>A0ABP7GHZ7_9ACTN</name>
<dbReference type="InterPro" id="IPR036374">
    <property type="entry name" value="OxRdtase_Mopterin-bd_sf"/>
</dbReference>
<feature type="domain" description="Oxidoreductase molybdopterin-binding" evidence="3">
    <location>
        <begin position="311"/>
        <end position="460"/>
    </location>
</feature>
<feature type="region of interest" description="Disordered" evidence="1">
    <location>
        <begin position="553"/>
        <end position="574"/>
    </location>
</feature>
<keyword evidence="5" id="KW-1185">Reference proteome</keyword>
<feature type="transmembrane region" description="Helical" evidence="2">
    <location>
        <begin position="97"/>
        <end position="117"/>
    </location>
</feature>
<feature type="transmembrane region" description="Helical" evidence="2">
    <location>
        <begin position="149"/>
        <end position="169"/>
    </location>
</feature>
<keyword evidence="2" id="KW-0812">Transmembrane</keyword>
<evidence type="ECO:0000313" key="4">
    <source>
        <dbReference type="EMBL" id="GAA3764870.1"/>
    </source>
</evidence>
<protein>
    <recommendedName>
        <fullName evidence="3">Oxidoreductase molybdopterin-binding domain-containing protein</fullName>
    </recommendedName>
</protein>
<feature type="transmembrane region" description="Helical" evidence="2">
    <location>
        <begin position="123"/>
        <end position="142"/>
    </location>
</feature>
<feature type="region of interest" description="Disordered" evidence="1">
    <location>
        <begin position="178"/>
        <end position="232"/>
    </location>
</feature>
<comment type="caution">
    <text evidence="4">The sequence shown here is derived from an EMBL/GenBank/DDBJ whole genome shotgun (WGS) entry which is preliminary data.</text>
</comment>
<proteinExistence type="predicted"/>
<evidence type="ECO:0000256" key="2">
    <source>
        <dbReference type="SAM" id="Phobius"/>
    </source>
</evidence>
<dbReference type="SUPFAM" id="SSF81296">
    <property type="entry name" value="E set domains"/>
    <property type="match status" value="1"/>
</dbReference>
<dbReference type="PANTHER" id="PTHR19372:SF7">
    <property type="entry name" value="SULFITE OXIDASE, MITOCHONDRIAL"/>
    <property type="match status" value="1"/>
</dbReference>
<dbReference type="PANTHER" id="PTHR19372">
    <property type="entry name" value="SULFITE REDUCTASE"/>
    <property type="match status" value="1"/>
</dbReference>
<keyword evidence="2" id="KW-1133">Transmembrane helix</keyword>
<dbReference type="Proteomes" id="UP001500908">
    <property type="component" value="Unassembled WGS sequence"/>
</dbReference>
<organism evidence="4 5">
    <name type="scientific">Salinactinospora qingdaonensis</name>
    <dbReference type="NCBI Taxonomy" id="702744"/>
    <lineage>
        <taxon>Bacteria</taxon>
        <taxon>Bacillati</taxon>
        <taxon>Actinomycetota</taxon>
        <taxon>Actinomycetes</taxon>
        <taxon>Streptosporangiales</taxon>
        <taxon>Nocardiopsidaceae</taxon>
        <taxon>Salinactinospora</taxon>
    </lineage>
</organism>
<dbReference type="InterPro" id="IPR000572">
    <property type="entry name" value="OxRdtase_Mopterin-bd_dom"/>
</dbReference>
<gene>
    <name evidence="4" type="ORF">GCM10022402_47690</name>
</gene>
<sequence>MAAKNPAPTNPVVARARITGVTISDEGPHRSARAHHRPLGWLTGLLAAGTAVGVGELAGALAGTAGPIVVVGDAVVDVSPAPLKEFAISAFGVYDKVVLLGGILTTVAALAAVLGGFALAWPMVGYAGLGLFGGVGVLAAVARRTDEPLAVVPVLAGVAAGALALYLLLRQARPKAAGPASGQLSGGPPDRGEAAKPAGEQTAGASSPASPAQQPAPSGPSPGGPSAAAGPHRRGFLLTGVGVLAVAAGSGALGRHLSSGANVAASRAALRLPAAAEPLPALPGGVSLDVPGLPPFITPNRDFYRIDTALTLPRVSPRQWRLRVHGLVDRPLDLSYEDLLARPLIESDTTLTCVSNQIGGDLVGNTRWLGVRLADLLREAGVHADADQILSTSSDGWTCGTPTAVVMDGREALLAVAMAGEPLPIAHGFPVRMVVPGLYGFVSATKWVTDIKLTRFADERAYWARRGWAVRAPIKTMSRIDVPGPLENVPAGPTTVAGVAWAQRRGVAAVEVRVDGGEWREAVLADVPGIDTWRQWRWEFDAAPGRHTLEVRATDSTGHTQPEQRVEPIPDGATGWHSVQITAA</sequence>
<keyword evidence="2" id="KW-0472">Membrane</keyword>
<evidence type="ECO:0000313" key="5">
    <source>
        <dbReference type="Proteomes" id="UP001500908"/>
    </source>
</evidence>
<dbReference type="Gene3D" id="3.90.420.10">
    <property type="entry name" value="Oxidoreductase, molybdopterin-binding domain"/>
    <property type="match status" value="1"/>
</dbReference>
<dbReference type="SUPFAM" id="SSF56524">
    <property type="entry name" value="Oxidoreductase molybdopterin-binding domain"/>
    <property type="match status" value="1"/>
</dbReference>
<evidence type="ECO:0000256" key="1">
    <source>
        <dbReference type="SAM" id="MobiDB-lite"/>
    </source>
</evidence>
<dbReference type="Pfam" id="PF00174">
    <property type="entry name" value="Oxidored_molyb"/>
    <property type="match status" value="1"/>
</dbReference>
<dbReference type="EMBL" id="BAABDD010000044">
    <property type="protein sequence ID" value="GAA3764870.1"/>
    <property type="molecule type" value="Genomic_DNA"/>
</dbReference>
<dbReference type="InterPro" id="IPR014756">
    <property type="entry name" value="Ig_E-set"/>
</dbReference>
<reference evidence="5" key="1">
    <citation type="journal article" date="2019" name="Int. J. Syst. Evol. Microbiol.">
        <title>The Global Catalogue of Microorganisms (GCM) 10K type strain sequencing project: providing services to taxonomists for standard genome sequencing and annotation.</title>
        <authorList>
            <consortium name="The Broad Institute Genomics Platform"/>
            <consortium name="The Broad Institute Genome Sequencing Center for Infectious Disease"/>
            <person name="Wu L."/>
            <person name="Ma J."/>
        </authorList>
    </citation>
    <scope>NUCLEOTIDE SEQUENCE [LARGE SCALE GENOMIC DNA]</scope>
    <source>
        <strain evidence="5">JCM 17137</strain>
    </source>
</reference>
<feature type="compositionally biased region" description="Low complexity" evidence="1">
    <location>
        <begin position="203"/>
        <end position="216"/>
    </location>
</feature>
<dbReference type="Gene3D" id="2.60.40.650">
    <property type="match status" value="1"/>
</dbReference>
<evidence type="ECO:0000259" key="3">
    <source>
        <dbReference type="Pfam" id="PF00174"/>
    </source>
</evidence>
<accession>A0ABP7GHZ7</accession>